<protein>
    <submittedName>
        <fullName evidence="3">Glia maturation factor beta</fullName>
    </submittedName>
</protein>
<dbReference type="GO" id="GO:0003779">
    <property type="term" value="F:actin binding"/>
    <property type="evidence" value="ECO:0007669"/>
    <property type="project" value="InterPro"/>
</dbReference>
<evidence type="ECO:0000259" key="2">
    <source>
        <dbReference type="PROSITE" id="PS51263"/>
    </source>
</evidence>
<organism evidence="3 4">
    <name type="scientific">Hesseltinella vesiculosa</name>
    <dbReference type="NCBI Taxonomy" id="101127"/>
    <lineage>
        <taxon>Eukaryota</taxon>
        <taxon>Fungi</taxon>
        <taxon>Fungi incertae sedis</taxon>
        <taxon>Mucoromycota</taxon>
        <taxon>Mucoromycotina</taxon>
        <taxon>Mucoromycetes</taxon>
        <taxon>Mucorales</taxon>
        <taxon>Cunninghamellaceae</taxon>
        <taxon>Hesseltinella</taxon>
    </lineage>
</organism>
<evidence type="ECO:0000256" key="1">
    <source>
        <dbReference type="ARBA" id="ARBA00010055"/>
    </source>
</evidence>
<feature type="non-terminal residue" evidence="3">
    <location>
        <position position="118"/>
    </location>
</feature>
<dbReference type="Proteomes" id="UP000242146">
    <property type="component" value="Unassembled WGS sequence"/>
</dbReference>
<dbReference type="SUPFAM" id="SSF55753">
    <property type="entry name" value="Actin depolymerizing proteins"/>
    <property type="match status" value="1"/>
</dbReference>
<sequence>TSTCEIDQGLKDKMRQFRFSKSSSGDSAIVMKIDKEKLIIIEEEEVNDIESMEELVELLPENTPRYVALSQKVTHADGRETYPLIFIFWAPASSSPELLMLYTTAKMHLQATLDIGRV</sequence>
<dbReference type="InterPro" id="IPR011171">
    <property type="entry name" value="GMF"/>
</dbReference>
<name>A0A1X2GXP1_9FUNG</name>
<dbReference type="PIRSF" id="PIRSF001788">
    <property type="entry name" value="GMF-beta"/>
    <property type="match status" value="1"/>
</dbReference>
<keyword evidence="4" id="KW-1185">Reference proteome</keyword>
<gene>
    <name evidence="3" type="ORF">DM01DRAFT_238159</name>
</gene>
<dbReference type="OrthoDB" id="3919494at2759"/>
<evidence type="ECO:0000313" key="3">
    <source>
        <dbReference type="EMBL" id="ORX62795.1"/>
    </source>
</evidence>
<dbReference type="STRING" id="101127.A0A1X2GXP1"/>
<dbReference type="PANTHER" id="PTHR11249">
    <property type="entry name" value="GLIAL FACTOR NATURATION FACTOR"/>
    <property type="match status" value="1"/>
</dbReference>
<comment type="caution">
    <text evidence="3">The sequence shown here is derived from an EMBL/GenBank/DDBJ whole genome shotgun (WGS) entry which is preliminary data.</text>
</comment>
<dbReference type="AlphaFoldDB" id="A0A1X2GXP1"/>
<accession>A0A1X2GXP1</accession>
<dbReference type="SMART" id="SM00102">
    <property type="entry name" value="ADF"/>
    <property type="match status" value="1"/>
</dbReference>
<dbReference type="InterPro" id="IPR029006">
    <property type="entry name" value="ADF-H/Gelsolin-like_dom_sf"/>
</dbReference>
<dbReference type="GO" id="GO:0034316">
    <property type="term" value="P:negative regulation of Arp2/3 complex-mediated actin nucleation"/>
    <property type="evidence" value="ECO:0007669"/>
    <property type="project" value="TreeGrafter"/>
</dbReference>
<dbReference type="GO" id="GO:0030864">
    <property type="term" value="C:cortical actin cytoskeleton"/>
    <property type="evidence" value="ECO:0007669"/>
    <property type="project" value="TreeGrafter"/>
</dbReference>
<reference evidence="3 4" key="1">
    <citation type="submission" date="2016-07" db="EMBL/GenBank/DDBJ databases">
        <title>Pervasive Adenine N6-methylation of Active Genes in Fungi.</title>
        <authorList>
            <consortium name="DOE Joint Genome Institute"/>
            <person name="Mondo S.J."/>
            <person name="Dannebaum R.O."/>
            <person name="Kuo R.C."/>
            <person name="Labutti K."/>
            <person name="Haridas S."/>
            <person name="Kuo A."/>
            <person name="Salamov A."/>
            <person name="Ahrendt S.R."/>
            <person name="Lipzen A."/>
            <person name="Sullivan W."/>
            <person name="Andreopoulos W.B."/>
            <person name="Clum A."/>
            <person name="Lindquist E."/>
            <person name="Daum C."/>
            <person name="Ramamoorthy G.K."/>
            <person name="Gryganskyi A."/>
            <person name="Culley D."/>
            <person name="Magnuson J.K."/>
            <person name="James T.Y."/>
            <person name="O'Malley M.A."/>
            <person name="Stajich J.E."/>
            <person name="Spatafora J.W."/>
            <person name="Visel A."/>
            <person name="Grigoriev I.V."/>
        </authorList>
    </citation>
    <scope>NUCLEOTIDE SEQUENCE [LARGE SCALE GENOMIC DNA]</scope>
    <source>
        <strain evidence="3 4">NRRL 3301</strain>
    </source>
</reference>
<dbReference type="InterPro" id="IPR002108">
    <property type="entry name" value="ADF-H"/>
</dbReference>
<dbReference type="EMBL" id="MCGT01000001">
    <property type="protein sequence ID" value="ORX62795.1"/>
    <property type="molecule type" value="Genomic_DNA"/>
</dbReference>
<proteinExistence type="inferred from homology"/>
<feature type="non-terminal residue" evidence="3">
    <location>
        <position position="1"/>
    </location>
</feature>
<dbReference type="PROSITE" id="PS51263">
    <property type="entry name" value="ADF_H"/>
    <property type="match status" value="1"/>
</dbReference>
<dbReference type="Gene3D" id="3.40.20.10">
    <property type="entry name" value="Severin"/>
    <property type="match status" value="1"/>
</dbReference>
<feature type="domain" description="ADF-H" evidence="2">
    <location>
        <begin position="1"/>
        <end position="118"/>
    </location>
</feature>
<dbReference type="Pfam" id="PF00241">
    <property type="entry name" value="Cofilin_ADF"/>
    <property type="match status" value="1"/>
</dbReference>
<comment type="similarity">
    <text evidence="1">Belongs to the actin-binding proteins ADF family. GMF subfamily.</text>
</comment>
<dbReference type="PANTHER" id="PTHR11249:SF2">
    <property type="entry name" value="GLIA MATURATION FACTOR"/>
    <property type="match status" value="1"/>
</dbReference>
<dbReference type="GO" id="GO:0071933">
    <property type="term" value="F:Arp2/3 complex binding"/>
    <property type="evidence" value="ECO:0007669"/>
    <property type="project" value="InterPro"/>
</dbReference>
<evidence type="ECO:0000313" key="4">
    <source>
        <dbReference type="Proteomes" id="UP000242146"/>
    </source>
</evidence>
<dbReference type="GO" id="GO:0071846">
    <property type="term" value="P:actin filament debranching"/>
    <property type="evidence" value="ECO:0007669"/>
    <property type="project" value="InterPro"/>
</dbReference>